<protein>
    <submittedName>
        <fullName evidence="3">Glycosyltransferase</fullName>
    </submittedName>
</protein>
<dbReference type="KEGG" id="euz:DVS28_a0105"/>
<dbReference type="EMBL" id="CP031165">
    <property type="protein sequence ID" value="AXV04813.1"/>
    <property type="molecule type" value="Genomic_DNA"/>
</dbReference>
<dbReference type="SUPFAM" id="SSF53448">
    <property type="entry name" value="Nucleotide-diphospho-sugar transferases"/>
    <property type="match status" value="1"/>
</dbReference>
<feature type="domain" description="Glycosyltransferase 2-like" evidence="2">
    <location>
        <begin position="21"/>
        <end position="170"/>
    </location>
</feature>
<evidence type="ECO:0000256" key="1">
    <source>
        <dbReference type="ARBA" id="ARBA00006739"/>
    </source>
</evidence>
<dbReference type="CDD" id="cd04179">
    <property type="entry name" value="DPM_DPG-synthase_like"/>
    <property type="match status" value="1"/>
</dbReference>
<dbReference type="InterPro" id="IPR029044">
    <property type="entry name" value="Nucleotide-diphossugar_trans"/>
</dbReference>
<name>A0A346XRG6_9ACTN</name>
<dbReference type="PANTHER" id="PTHR48090:SF7">
    <property type="entry name" value="RFBJ PROTEIN"/>
    <property type="match status" value="1"/>
</dbReference>
<evidence type="ECO:0000313" key="3">
    <source>
        <dbReference type="EMBL" id="AXV04813.1"/>
    </source>
</evidence>
<dbReference type="OrthoDB" id="3177103at2"/>
<dbReference type="RefSeq" id="WP_114589708.1">
    <property type="nucleotide sequence ID" value="NZ_CP031165.1"/>
</dbReference>
<dbReference type="Proteomes" id="UP000264006">
    <property type="component" value="Chromosome"/>
</dbReference>
<proteinExistence type="inferred from homology"/>
<dbReference type="InterPro" id="IPR050256">
    <property type="entry name" value="Glycosyltransferase_2"/>
</dbReference>
<reference evidence="3 4" key="1">
    <citation type="submission" date="2018-09" db="EMBL/GenBank/DDBJ databases">
        <title>Complete genome sequence of Euzebya sp. DY32-46 isolated from seawater of Pacific Ocean.</title>
        <authorList>
            <person name="Xu L."/>
            <person name="Wu Y.-H."/>
            <person name="Xu X.-W."/>
        </authorList>
    </citation>
    <scope>NUCLEOTIDE SEQUENCE [LARGE SCALE GENOMIC DNA]</scope>
    <source>
        <strain evidence="3 4">DY32-46</strain>
    </source>
</reference>
<dbReference type="GO" id="GO:0016740">
    <property type="term" value="F:transferase activity"/>
    <property type="evidence" value="ECO:0007669"/>
    <property type="project" value="UniProtKB-KW"/>
</dbReference>
<evidence type="ECO:0000313" key="4">
    <source>
        <dbReference type="Proteomes" id="UP000264006"/>
    </source>
</evidence>
<keyword evidence="4" id="KW-1185">Reference proteome</keyword>
<accession>A0A346XRG6</accession>
<sequence length="266" mass="29065">MFHPRPLEPIPPQPAEWPTISVVVPTVNEAANLPYVLPRIPSWVHEVILVDGESTDGTVDVARVLLPSLRVIEQPRNGKGHALIAGISASTGEVVVTLDADGSADPAEIPAFVGALLSGADFAKGSRFVQGGGTTDMEWYRSTGNHGLKLIARALFGVRFSDLCYGYNAFWRDRVHQLALDCDGFEIETLMALRAVKARHRITEVASFESPRVHGRSNLRTFRDGFRVLRTIVREWRLDLPVPLATVAAEPDRVIVLDDVSLSAAS</sequence>
<evidence type="ECO:0000259" key="2">
    <source>
        <dbReference type="Pfam" id="PF00535"/>
    </source>
</evidence>
<comment type="similarity">
    <text evidence="1">Belongs to the glycosyltransferase 2 family.</text>
</comment>
<gene>
    <name evidence="3" type="ORF">DVS28_a0105</name>
</gene>
<dbReference type="Pfam" id="PF00535">
    <property type="entry name" value="Glycos_transf_2"/>
    <property type="match status" value="1"/>
</dbReference>
<dbReference type="AlphaFoldDB" id="A0A346XRG6"/>
<dbReference type="PANTHER" id="PTHR48090">
    <property type="entry name" value="UNDECAPRENYL-PHOSPHATE 4-DEOXY-4-FORMAMIDO-L-ARABINOSE TRANSFERASE-RELATED"/>
    <property type="match status" value="1"/>
</dbReference>
<dbReference type="InterPro" id="IPR001173">
    <property type="entry name" value="Glyco_trans_2-like"/>
</dbReference>
<organism evidence="3 4">
    <name type="scientific">Euzebya pacifica</name>
    <dbReference type="NCBI Taxonomy" id="1608957"/>
    <lineage>
        <taxon>Bacteria</taxon>
        <taxon>Bacillati</taxon>
        <taxon>Actinomycetota</taxon>
        <taxon>Nitriliruptoria</taxon>
        <taxon>Euzebyales</taxon>
    </lineage>
</organism>
<keyword evidence="3" id="KW-0808">Transferase</keyword>
<dbReference type="Gene3D" id="3.90.550.10">
    <property type="entry name" value="Spore Coat Polysaccharide Biosynthesis Protein SpsA, Chain A"/>
    <property type="match status" value="1"/>
</dbReference>